<feature type="compositionally biased region" description="Acidic residues" evidence="1">
    <location>
        <begin position="90"/>
        <end position="111"/>
    </location>
</feature>
<sequence length="123" mass="13854">MLQAAKEARKTFWTSEEYQVADNKKYKKLLCDTMAAISHWFLREYPEVVWDTNSIWDAVEFWSDDDINSEYVPSPEAPTVPSTSIAAGTAEDEEGGQDGEQQDGEEQPDGEDGQRDDGGEQQD</sequence>
<evidence type="ECO:0000313" key="2">
    <source>
        <dbReference type="EMBL" id="CAL1384058.1"/>
    </source>
</evidence>
<dbReference type="Proteomes" id="UP001497516">
    <property type="component" value="Chromosome 4"/>
</dbReference>
<dbReference type="EMBL" id="OZ034817">
    <property type="protein sequence ID" value="CAL1384058.1"/>
    <property type="molecule type" value="Genomic_DNA"/>
</dbReference>
<organism evidence="2 3">
    <name type="scientific">Linum trigynum</name>
    <dbReference type="NCBI Taxonomy" id="586398"/>
    <lineage>
        <taxon>Eukaryota</taxon>
        <taxon>Viridiplantae</taxon>
        <taxon>Streptophyta</taxon>
        <taxon>Embryophyta</taxon>
        <taxon>Tracheophyta</taxon>
        <taxon>Spermatophyta</taxon>
        <taxon>Magnoliopsida</taxon>
        <taxon>eudicotyledons</taxon>
        <taxon>Gunneridae</taxon>
        <taxon>Pentapetalae</taxon>
        <taxon>rosids</taxon>
        <taxon>fabids</taxon>
        <taxon>Malpighiales</taxon>
        <taxon>Linaceae</taxon>
        <taxon>Linum</taxon>
    </lineage>
</organism>
<accession>A0AAV2EEE9</accession>
<keyword evidence="3" id="KW-1185">Reference proteome</keyword>
<evidence type="ECO:0000313" key="3">
    <source>
        <dbReference type="Proteomes" id="UP001497516"/>
    </source>
</evidence>
<gene>
    <name evidence="2" type="ORF">LTRI10_LOCUS25292</name>
</gene>
<dbReference type="AlphaFoldDB" id="A0AAV2EEE9"/>
<protein>
    <submittedName>
        <fullName evidence="2">Uncharacterized protein</fullName>
    </submittedName>
</protein>
<feature type="region of interest" description="Disordered" evidence="1">
    <location>
        <begin position="67"/>
        <end position="123"/>
    </location>
</feature>
<proteinExistence type="predicted"/>
<feature type="compositionally biased region" description="Basic and acidic residues" evidence="1">
    <location>
        <begin position="112"/>
        <end position="123"/>
    </location>
</feature>
<name>A0AAV2EEE9_9ROSI</name>
<reference evidence="2 3" key="1">
    <citation type="submission" date="2024-04" db="EMBL/GenBank/DDBJ databases">
        <authorList>
            <person name="Fracassetti M."/>
        </authorList>
    </citation>
    <scope>NUCLEOTIDE SEQUENCE [LARGE SCALE GENOMIC DNA]</scope>
</reference>
<evidence type="ECO:0000256" key="1">
    <source>
        <dbReference type="SAM" id="MobiDB-lite"/>
    </source>
</evidence>